<accession>A0A168PID7</accession>
<dbReference type="EMBL" id="LT553855">
    <property type="protein sequence ID" value="SAM02447.1"/>
    <property type="molecule type" value="Genomic_DNA"/>
</dbReference>
<dbReference type="PANTHER" id="PTHR28037">
    <property type="entry name" value="ALCOHOL O-ACETYLTRANSFERASE 1-RELATED"/>
    <property type="match status" value="1"/>
</dbReference>
<dbReference type="InterPro" id="IPR010828">
    <property type="entry name" value="Atf2/Sli1-like"/>
</dbReference>
<keyword evidence="2" id="KW-1185">Reference proteome</keyword>
<sequence length="487" mass="54275">MPSSPTLSNQRSFGLLEKYQLSKTLTNCYGSVTCSAELKHQLDRPNNDPEATLAFYLQHFHPAITRLVSRFPSLGLVVRDVNQADPYFVHTSSFPLNQIVSVLESSISLDEAIGSACDQEWVSVDDNESTLPLWRLQILTRPDALDRCTVILTAHHVILDGSSLTLFWDSLLQELNDITATTTTTNDNWLVTMDCLAPMTLASPMEARPTLPKPTLLDYGTLAGGLLKDALLPTKLRQLMGMMPLEGWEGDHAAIEAEPHKTRIKVRKIDNQSWQTLVQLAKKTYSVSPHAALHAAFLLAWAHVYPTHSTSVSTPINYRHLAQADKEMGNFVGAYEHFWTSDDLRHPPSSTAGASQFWQLAIYYHGTLQANKARSCIGAQFLGLLKYPKDYVGFWEDKRKKHRMGRTGGLEHSDLGRFDTTTKGAWHLDGLWFAQSAQTYSTALGLNSVTLGDSMYATFGWQDGSIDEANVTKVMDQFVDIIQNCGQ</sequence>
<dbReference type="InterPro" id="IPR052058">
    <property type="entry name" value="Alcohol_O-acetyltransferase"/>
</dbReference>
<dbReference type="Pfam" id="PF07247">
    <property type="entry name" value="AATase"/>
    <property type="match status" value="1"/>
</dbReference>
<dbReference type="Gene3D" id="3.30.559.30">
    <property type="entry name" value="Nonribosomal peptide synthetase, condensation domain"/>
    <property type="match status" value="1"/>
</dbReference>
<name>A0A168PID7_ABSGL</name>
<dbReference type="AlphaFoldDB" id="A0A168PID7"/>
<dbReference type="Gene3D" id="3.30.559.10">
    <property type="entry name" value="Chloramphenicol acetyltransferase-like domain"/>
    <property type="match status" value="1"/>
</dbReference>
<evidence type="ECO:0000313" key="2">
    <source>
        <dbReference type="Proteomes" id="UP000078561"/>
    </source>
</evidence>
<protein>
    <recommendedName>
        <fullName evidence="3">Condensation domain-containing protein</fullName>
    </recommendedName>
</protein>
<evidence type="ECO:0008006" key="3">
    <source>
        <dbReference type="Google" id="ProtNLM"/>
    </source>
</evidence>
<dbReference type="STRING" id="4829.A0A168PID7"/>
<dbReference type="PANTHER" id="PTHR28037:SF1">
    <property type="entry name" value="ALCOHOL O-ACETYLTRANSFERASE 1-RELATED"/>
    <property type="match status" value="1"/>
</dbReference>
<proteinExistence type="predicted"/>
<gene>
    <name evidence="1" type="primary">ABSGL_08240.1 scaffold 9741</name>
</gene>
<organism evidence="1">
    <name type="scientific">Absidia glauca</name>
    <name type="common">Pin mould</name>
    <dbReference type="NCBI Taxonomy" id="4829"/>
    <lineage>
        <taxon>Eukaryota</taxon>
        <taxon>Fungi</taxon>
        <taxon>Fungi incertae sedis</taxon>
        <taxon>Mucoromycota</taxon>
        <taxon>Mucoromycotina</taxon>
        <taxon>Mucoromycetes</taxon>
        <taxon>Mucorales</taxon>
        <taxon>Cunninghamellaceae</taxon>
        <taxon>Absidia</taxon>
    </lineage>
</organism>
<dbReference type="InterPro" id="IPR023213">
    <property type="entry name" value="CAT-like_dom_sf"/>
</dbReference>
<dbReference type="InParanoid" id="A0A168PID7"/>
<evidence type="ECO:0000313" key="1">
    <source>
        <dbReference type="EMBL" id="SAM02447.1"/>
    </source>
</evidence>
<dbReference type="OrthoDB" id="2150604at2759"/>
<dbReference type="SUPFAM" id="SSF52777">
    <property type="entry name" value="CoA-dependent acyltransferases"/>
    <property type="match status" value="2"/>
</dbReference>
<reference evidence="1" key="1">
    <citation type="submission" date="2016-04" db="EMBL/GenBank/DDBJ databases">
        <authorList>
            <person name="Evans L.H."/>
            <person name="Alamgir A."/>
            <person name="Owens N."/>
            <person name="Weber N.D."/>
            <person name="Virtaneva K."/>
            <person name="Barbian K."/>
            <person name="Babar A."/>
            <person name="Rosenke K."/>
        </authorList>
    </citation>
    <scope>NUCLEOTIDE SEQUENCE [LARGE SCALE GENOMIC DNA]</scope>
    <source>
        <strain evidence="1">CBS 101.48</strain>
    </source>
</reference>
<dbReference type="Proteomes" id="UP000078561">
    <property type="component" value="Unassembled WGS sequence"/>
</dbReference>